<evidence type="ECO:0000313" key="2">
    <source>
        <dbReference type="Proteomes" id="UP000199497"/>
    </source>
</evidence>
<dbReference type="Pfam" id="PF15594">
    <property type="entry name" value="Imm50"/>
    <property type="match status" value="1"/>
</dbReference>
<keyword evidence="2" id="KW-1185">Reference proteome</keyword>
<dbReference type="AlphaFoldDB" id="A0A1H0W0T6"/>
<accession>A0A1H0W0T6</accession>
<dbReference type="EMBL" id="FNJR01000010">
    <property type="protein sequence ID" value="SDP84357.1"/>
    <property type="molecule type" value="Genomic_DNA"/>
</dbReference>
<dbReference type="InterPro" id="IPR028957">
    <property type="entry name" value="Imm50"/>
</dbReference>
<name>A0A1H0W0T6_9ACTN</name>
<protein>
    <submittedName>
        <fullName evidence="1">Immunity protein 50</fullName>
    </submittedName>
</protein>
<reference evidence="2" key="1">
    <citation type="submission" date="2016-10" db="EMBL/GenBank/DDBJ databases">
        <authorList>
            <person name="Varghese N."/>
            <person name="Submissions S."/>
        </authorList>
    </citation>
    <scope>NUCLEOTIDE SEQUENCE [LARGE SCALE GENOMIC DNA]</scope>
    <source>
        <strain evidence="2">DSM 46732</strain>
    </source>
</reference>
<evidence type="ECO:0000313" key="1">
    <source>
        <dbReference type="EMBL" id="SDP84357.1"/>
    </source>
</evidence>
<dbReference type="RefSeq" id="WP_244515636.1">
    <property type="nucleotide sequence ID" value="NZ_FNJR01000010.1"/>
</dbReference>
<proteinExistence type="predicted"/>
<sequence length="146" mass="16273">MSWLGTVGDTTELKKLYGGKAPSLEEVELVEVKLRQGKEGVSLRFDLAEFPDSPPESWARKKHNTVQLTVRFVGIVDLSLRGWGEYVVSDLHIGEENGVICCAIESHVTELKLRARSARLERISGYQNMERPVCPYEGGGVHWGSC</sequence>
<organism evidence="1 2">
    <name type="scientific">Actinopolyspora xinjiangensis</name>
    <dbReference type="NCBI Taxonomy" id="405564"/>
    <lineage>
        <taxon>Bacteria</taxon>
        <taxon>Bacillati</taxon>
        <taxon>Actinomycetota</taxon>
        <taxon>Actinomycetes</taxon>
        <taxon>Actinopolysporales</taxon>
        <taxon>Actinopolysporaceae</taxon>
        <taxon>Actinopolyspora</taxon>
    </lineage>
</organism>
<dbReference type="Proteomes" id="UP000199497">
    <property type="component" value="Unassembled WGS sequence"/>
</dbReference>
<gene>
    <name evidence="1" type="ORF">SAMN04487905_110106</name>
</gene>